<feature type="compositionally biased region" description="Basic and acidic residues" evidence="1">
    <location>
        <begin position="54"/>
        <end position="72"/>
    </location>
</feature>
<keyword evidence="3" id="KW-1185">Reference proteome</keyword>
<protein>
    <submittedName>
        <fullName evidence="2">Uncharacterized protein</fullName>
    </submittedName>
</protein>
<evidence type="ECO:0000313" key="2">
    <source>
        <dbReference type="EMBL" id="MBW0534599.1"/>
    </source>
</evidence>
<gene>
    <name evidence="2" type="ORF">O181_074314</name>
</gene>
<proteinExistence type="predicted"/>
<feature type="non-terminal residue" evidence="2">
    <location>
        <position position="118"/>
    </location>
</feature>
<dbReference type="AlphaFoldDB" id="A0A9Q3F8D4"/>
<comment type="caution">
    <text evidence="2">The sequence shown here is derived from an EMBL/GenBank/DDBJ whole genome shotgun (WGS) entry which is preliminary data.</text>
</comment>
<evidence type="ECO:0000313" key="3">
    <source>
        <dbReference type="Proteomes" id="UP000765509"/>
    </source>
</evidence>
<accession>A0A9Q3F8D4</accession>
<dbReference type="EMBL" id="AVOT02039508">
    <property type="protein sequence ID" value="MBW0534599.1"/>
    <property type="molecule type" value="Genomic_DNA"/>
</dbReference>
<dbReference type="Proteomes" id="UP000765509">
    <property type="component" value="Unassembled WGS sequence"/>
</dbReference>
<feature type="region of interest" description="Disordered" evidence="1">
    <location>
        <begin position="54"/>
        <end position="86"/>
    </location>
</feature>
<name>A0A9Q3F8D4_9BASI</name>
<organism evidence="2 3">
    <name type="scientific">Austropuccinia psidii MF-1</name>
    <dbReference type="NCBI Taxonomy" id="1389203"/>
    <lineage>
        <taxon>Eukaryota</taxon>
        <taxon>Fungi</taxon>
        <taxon>Dikarya</taxon>
        <taxon>Basidiomycota</taxon>
        <taxon>Pucciniomycotina</taxon>
        <taxon>Pucciniomycetes</taxon>
        <taxon>Pucciniales</taxon>
        <taxon>Sphaerophragmiaceae</taxon>
        <taxon>Austropuccinia</taxon>
    </lineage>
</organism>
<reference evidence="2" key="1">
    <citation type="submission" date="2021-03" db="EMBL/GenBank/DDBJ databases">
        <title>Draft genome sequence of rust myrtle Austropuccinia psidii MF-1, a brazilian biotype.</title>
        <authorList>
            <person name="Quecine M.C."/>
            <person name="Pachon D.M.R."/>
            <person name="Bonatelli M.L."/>
            <person name="Correr F.H."/>
            <person name="Franceschini L.M."/>
            <person name="Leite T.F."/>
            <person name="Margarido G.R.A."/>
            <person name="Almeida C.A."/>
            <person name="Ferrarezi J.A."/>
            <person name="Labate C.A."/>
        </authorList>
    </citation>
    <scope>NUCLEOTIDE SEQUENCE</scope>
    <source>
        <strain evidence="2">MF-1</strain>
    </source>
</reference>
<sequence>MGPEREYYESFRITRSRPTQLSSGFKPLRVEKSRGQESRLFTIAARFQEKTKIKGKEQYDLQTEEERSRPNDPEVVGLSEGSTQKQQIITMSKMATPDSRCCIWKFSWTHPRQSMYPS</sequence>
<evidence type="ECO:0000256" key="1">
    <source>
        <dbReference type="SAM" id="MobiDB-lite"/>
    </source>
</evidence>